<dbReference type="AlphaFoldDB" id="A0AAV4PZW2"/>
<name>A0AAV4PZW2_9ARAC</name>
<sequence>MDRAKIPPDVAQSRMLESARTLPGKKQDFVLQIHQKTTIQDWRVGPIHGILPHKLIGKVMMMDNQCSIGCWVMKFRAMQEQVFVMALSLSTTKKAVELQLESLKMTFQVPVQS</sequence>
<gene>
    <name evidence="1" type="ORF">CDAR_462721</name>
    <name evidence="2" type="ORF">CDAR_462741</name>
</gene>
<evidence type="ECO:0000313" key="3">
    <source>
        <dbReference type="Proteomes" id="UP001054837"/>
    </source>
</evidence>
<evidence type="ECO:0000313" key="2">
    <source>
        <dbReference type="EMBL" id="GIY02605.1"/>
    </source>
</evidence>
<accession>A0AAV4PZW2</accession>
<keyword evidence="3" id="KW-1185">Reference proteome</keyword>
<protein>
    <submittedName>
        <fullName evidence="1">Uncharacterized protein</fullName>
    </submittedName>
</protein>
<reference evidence="1 3" key="1">
    <citation type="submission" date="2021-06" db="EMBL/GenBank/DDBJ databases">
        <title>Caerostris darwini draft genome.</title>
        <authorList>
            <person name="Kono N."/>
            <person name="Arakawa K."/>
        </authorList>
    </citation>
    <scope>NUCLEOTIDE SEQUENCE [LARGE SCALE GENOMIC DNA]</scope>
</reference>
<comment type="caution">
    <text evidence="1">The sequence shown here is derived from an EMBL/GenBank/DDBJ whole genome shotgun (WGS) entry which is preliminary data.</text>
</comment>
<dbReference type="EMBL" id="BPLQ01003695">
    <property type="protein sequence ID" value="GIY02605.1"/>
    <property type="molecule type" value="Genomic_DNA"/>
</dbReference>
<evidence type="ECO:0000313" key="1">
    <source>
        <dbReference type="EMBL" id="GIY02602.1"/>
    </source>
</evidence>
<organism evidence="1 3">
    <name type="scientific">Caerostris darwini</name>
    <dbReference type="NCBI Taxonomy" id="1538125"/>
    <lineage>
        <taxon>Eukaryota</taxon>
        <taxon>Metazoa</taxon>
        <taxon>Ecdysozoa</taxon>
        <taxon>Arthropoda</taxon>
        <taxon>Chelicerata</taxon>
        <taxon>Arachnida</taxon>
        <taxon>Araneae</taxon>
        <taxon>Araneomorphae</taxon>
        <taxon>Entelegynae</taxon>
        <taxon>Araneoidea</taxon>
        <taxon>Araneidae</taxon>
        <taxon>Caerostris</taxon>
    </lineage>
</organism>
<dbReference type="EMBL" id="BPLQ01003695">
    <property type="protein sequence ID" value="GIY02602.1"/>
    <property type="molecule type" value="Genomic_DNA"/>
</dbReference>
<proteinExistence type="predicted"/>
<dbReference type="Proteomes" id="UP001054837">
    <property type="component" value="Unassembled WGS sequence"/>
</dbReference>